<dbReference type="SMART" id="SM00382">
    <property type="entry name" value="AAA"/>
    <property type="match status" value="1"/>
</dbReference>
<feature type="region of interest" description="Lon-protease-like" evidence="11">
    <location>
        <begin position="352"/>
        <end position="437"/>
    </location>
</feature>
<keyword evidence="8 11" id="KW-0346">Stress response</keyword>
<comment type="domain">
    <text evidence="11">The middle region has homology to RecA with ATPase motifs including the RadA KNRFG motif, while the C-terminus is homologous to Lon protease.</text>
</comment>
<dbReference type="Proteomes" id="UP000317315">
    <property type="component" value="Unassembled WGS sequence"/>
</dbReference>
<evidence type="ECO:0000256" key="8">
    <source>
        <dbReference type="ARBA" id="ARBA00023016"/>
    </source>
</evidence>
<dbReference type="CDD" id="cd01121">
    <property type="entry name" value="RadA_SMS_N"/>
    <property type="match status" value="1"/>
</dbReference>
<dbReference type="FunFam" id="3.40.50.300:FF:000050">
    <property type="entry name" value="DNA repair protein RadA"/>
    <property type="match status" value="1"/>
</dbReference>
<gene>
    <name evidence="11" type="primary">radA</name>
    <name evidence="15" type="ORF">SAMN06269117_1109</name>
</gene>
<dbReference type="EMBL" id="FXTM01000010">
    <property type="protein sequence ID" value="SMO55017.1"/>
    <property type="molecule type" value="Genomic_DNA"/>
</dbReference>
<dbReference type="PANTHER" id="PTHR32472:SF10">
    <property type="entry name" value="DNA REPAIR PROTEIN RADA-LIKE PROTEIN"/>
    <property type="match status" value="1"/>
</dbReference>
<proteinExistence type="inferred from homology"/>
<feature type="domain" description="RecA family profile 1" evidence="14">
    <location>
        <begin position="68"/>
        <end position="216"/>
    </location>
</feature>
<dbReference type="GO" id="GO:0016787">
    <property type="term" value="F:hydrolase activity"/>
    <property type="evidence" value="ECO:0007669"/>
    <property type="project" value="UniProtKB-KW"/>
</dbReference>
<evidence type="ECO:0000256" key="10">
    <source>
        <dbReference type="ARBA" id="ARBA00023204"/>
    </source>
</evidence>
<dbReference type="GO" id="GO:0000725">
    <property type="term" value="P:recombinational repair"/>
    <property type="evidence" value="ECO:0007669"/>
    <property type="project" value="UniProtKB-UniRule"/>
</dbReference>
<dbReference type="SUPFAM" id="SSF52540">
    <property type="entry name" value="P-loop containing nucleoside triphosphate hydrolases"/>
    <property type="match status" value="1"/>
</dbReference>
<dbReference type="InterPro" id="IPR020588">
    <property type="entry name" value="RecA_ATP-bd"/>
</dbReference>
<protein>
    <recommendedName>
        <fullName evidence="11 12">DNA repair protein RadA</fullName>
    </recommendedName>
</protein>
<evidence type="ECO:0000256" key="7">
    <source>
        <dbReference type="ARBA" id="ARBA00022840"/>
    </source>
</evidence>
<comment type="function">
    <text evidence="13">DNA-dependent ATPase involved in processing of recombination intermediates, plays a role in repairing DNA breaks. Stimulates the branch migration of RecA-mediated strand transfer reactions, allowing the 3' invading strand to extend heteroduplex DNA faster. Binds ssDNA in the presence of ADP but not other nucleotides, has ATPase activity that is stimulated by ssDNA and various branched DNA structures, but inhibited by SSB. Does not have RecA's homology-searching function.</text>
</comment>
<dbReference type="RefSeq" id="WP_142935207.1">
    <property type="nucleotide sequence ID" value="NZ_FXTM01000010.1"/>
</dbReference>
<evidence type="ECO:0000256" key="13">
    <source>
        <dbReference type="RuleBase" id="RU003555"/>
    </source>
</evidence>
<dbReference type="InterPro" id="IPR027417">
    <property type="entry name" value="P-loop_NTPase"/>
</dbReference>
<dbReference type="SUPFAM" id="SSF54211">
    <property type="entry name" value="Ribosomal protein S5 domain 2-like"/>
    <property type="match status" value="1"/>
</dbReference>
<evidence type="ECO:0000256" key="4">
    <source>
        <dbReference type="ARBA" id="ARBA00022771"/>
    </source>
</evidence>
<dbReference type="PRINTS" id="PR01874">
    <property type="entry name" value="DNAREPAIRADA"/>
</dbReference>
<keyword evidence="5" id="KW-0378">Hydrolase</keyword>
<dbReference type="InterPro" id="IPR003593">
    <property type="entry name" value="AAA+_ATPase"/>
</dbReference>
<feature type="binding site" evidence="11">
    <location>
        <begin position="97"/>
        <end position="104"/>
    </location>
    <ligand>
        <name>ATP</name>
        <dbReference type="ChEBI" id="CHEBI:30616"/>
    </ligand>
</feature>
<evidence type="ECO:0000313" key="15">
    <source>
        <dbReference type="EMBL" id="SMO55017.1"/>
    </source>
</evidence>
<dbReference type="GO" id="GO:0005829">
    <property type="term" value="C:cytosol"/>
    <property type="evidence" value="ECO:0007669"/>
    <property type="project" value="TreeGrafter"/>
</dbReference>
<dbReference type="GO" id="GO:0008270">
    <property type="term" value="F:zinc ion binding"/>
    <property type="evidence" value="ECO:0007669"/>
    <property type="project" value="UniProtKB-KW"/>
</dbReference>
<keyword evidence="2 11" id="KW-0547">Nucleotide-binding</keyword>
<accession>A0A521C696</accession>
<dbReference type="Pfam" id="PF13541">
    <property type="entry name" value="ChlI"/>
    <property type="match status" value="1"/>
</dbReference>
<keyword evidence="1 11" id="KW-0479">Metal-binding</keyword>
<comment type="similarity">
    <text evidence="11 13">Belongs to the RecA family. RadA subfamily.</text>
</comment>
<dbReference type="GO" id="GO:0003684">
    <property type="term" value="F:damaged DNA binding"/>
    <property type="evidence" value="ECO:0007669"/>
    <property type="project" value="InterPro"/>
</dbReference>
<dbReference type="Pfam" id="PF13481">
    <property type="entry name" value="AAA_25"/>
    <property type="match status" value="1"/>
</dbReference>
<comment type="function">
    <text evidence="11">Plays a role in repairing double-strand DNA breaks, probably involving stabilizing or processing branched DNA or blocked replication forks.</text>
</comment>
<dbReference type="Gene3D" id="3.30.230.10">
    <property type="match status" value="1"/>
</dbReference>
<dbReference type="InterPro" id="IPR004504">
    <property type="entry name" value="DNA_repair_RadA"/>
</dbReference>
<evidence type="ECO:0000256" key="2">
    <source>
        <dbReference type="ARBA" id="ARBA00022741"/>
    </source>
</evidence>
<dbReference type="GO" id="GO:0005524">
    <property type="term" value="F:ATP binding"/>
    <property type="evidence" value="ECO:0007669"/>
    <property type="project" value="UniProtKB-UniRule"/>
</dbReference>
<dbReference type="Gene3D" id="3.40.50.300">
    <property type="entry name" value="P-loop containing nucleotide triphosphate hydrolases"/>
    <property type="match status" value="1"/>
</dbReference>
<evidence type="ECO:0000313" key="16">
    <source>
        <dbReference type="Proteomes" id="UP000317315"/>
    </source>
</evidence>
<evidence type="ECO:0000259" key="14">
    <source>
        <dbReference type="PROSITE" id="PS50162"/>
    </source>
</evidence>
<dbReference type="InterPro" id="IPR041166">
    <property type="entry name" value="Rubredoxin_2"/>
</dbReference>
<dbReference type="NCBIfam" id="TIGR00416">
    <property type="entry name" value="sms"/>
    <property type="match status" value="1"/>
</dbReference>
<evidence type="ECO:0000256" key="6">
    <source>
        <dbReference type="ARBA" id="ARBA00022833"/>
    </source>
</evidence>
<evidence type="ECO:0000256" key="1">
    <source>
        <dbReference type="ARBA" id="ARBA00022723"/>
    </source>
</evidence>
<dbReference type="InterPro" id="IPR014721">
    <property type="entry name" value="Ribsml_uS5_D2-typ_fold_subgr"/>
</dbReference>
<keyword evidence="9 11" id="KW-0238">DNA-binding</keyword>
<dbReference type="OrthoDB" id="9803906at2"/>
<reference evidence="15 16" key="1">
    <citation type="submission" date="2017-05" db="EMBL/GenBank/DDBJ databases">
        <authorList>
            <person name="Varghese N."/>
            <person name="Submissions S."/>
        </authorList>
    </citation>
    <scope>NUCLEOTIDE SEQUENCE [LARGE SCALE GENOMIC DNA]</scope>
    <source>
        <strain evidence="15 16">DSM 16304</strain>
    </source>
</reference>
<dbReference type="InterPro" id="IPR020568">
    <property type="entry name" value="Ribosomal_Su5_D2-typ_SF"/>
</dbReference>
<keyword evidence="4 13" id="KW-0863">Zinc-finger</keyword>
<evidence type="ECO:0000256" key="5">
    <source>
        <dbReference type="ARBA" id="ARBA00022801"/>
    </source>
</evidence>
<evidence type="ECO:0000256" key="12">
    <source>
        <dbReference type="NCBIfam" id="TIGR00416"/>
    </source>
</evidence>
<evidence type="ECO:0000256" key="3">
    <source>
        <dbReference type="ARBA" id="ARBA00022763"/>
    </source>
</evidence>
<dbReference type="HAMAP" id="MF_01498">
    <property type="entry name" value="RadA_bact"/>
    <property type="match status" value="1"/>
</dbReference>
<dbReference type="Pfam" id="PF18073">
    <property type="entry name" value="Zn_ribbon_LapB"/>
    <property type="match status" value="1"/>
</dbReference>
<organism evidence="15 16">
    <name type="scientific">Balnearium lithotrophicum</name>
    <dbReference type="NCBI Taxonomy" id="223788"/>
    <lineage>
        <taxon>Bacteria</taxon>
        <taxon>Pseudomonadati</taxon>
        <taxon>Aquificota</taxon>
        <taxon>Aquificia</taxon>
        <taxon>Desulfurobacteriales</taxon>
        <taxon>Desulfurobacteriaceae</taxon>
        <taxon>Balnearium</taxon>
    </lineage>
</organism>
<keyword evidence="16" id="KW-1185">Reference proteome</keyword>
<keyword evidence="6 13" id="KW-0862">Zinc</keyword>
<dbReference type="AlphaFoldDB" id="A0A521C696"/>
<keyword evidence="3 11" id="KW-0227">DNA damage</keyword>
<keyword evidence="7 11" id="KW-0067">ATP-binding</keyword>
<evidence type="ECO:0000256" key="9">
    <source>
        <dbReference type="ARBA" id="ARBA00023125"/>
    </source>
</evidence>
<keyword evidence="10 11" id="KW-0234">DNA repair</keyword>
<evidence type="ECO:0000256" key="11">
    <source>
        <dbReference type="HAMAP-Rule" id="MF_01498"/>
    </source>
</evidence>
<feature type="short sequence motif" description="RadA KNRFG motif" evidence="11">
    <location>
        <begin position="253"/>
        <end position="257"/>
    </location>
</feature>
<dbReference type="PROSITE" id="PS50162">
    <property type="entry name" value="RECA_2"/>
    <property type="match status" value="1"/>
</dbReference>
<sequence>MAKKRTFYVCQSCGYRSPKWVGKCPECGSWGSFVEEVERTSKSSNPRSSWVKHERETPIPITEIGSQQEERRKTGLREFDRVLGGGVVKGSVSLISGEPGIGKSTLLLQIASIFADKGKVLYVTAEESPEQIALRAKRLNALKGNLLILSQNDLEKVSQHLEKIKPEVAIYDSIQTFFLPYIESAAGSVSQVRECAAFITNMSKSRGITSFIVGHVTKEGTIAGPKVLEHIVDAVFHFEGDKGYNFRVFRSLKNRFGSTGELAVFEMTEAGLKEVPNPSEFFLSERPVGKAGSAIFAGMEGSRPILLEVQALVTRAVFSTPQRRAKGINVNRLSIIVATIEKELGIPLRNFDVFVNVVGGVKVDEPAIDLPIATAIVSSYFDRPVRENLVLFGELGLTGEIRRVKLEELREREAQKNGFKVLRDIKHLSQIPEKVLI</sequence>
<dbReference type="GO" id="GO:0140664">
    <property type="term" value="F:ATP-dependent DNA damage sensor activity"/>
    <property type="evidence" value="ECO:0007669"/>
    <property type="project" value="InterPro"/>
</dbReference>
<name>A0A521C696_9BACT</name>
<dbReference type="PANTHER" id="PTHR32472">
    <property type="entry name" value="DNA REPAIR PROTEIN RADA"/>
    <property type="match status" value="1"/>
</dbReference>